<comment type="caution">
    <text evidence="2">The sequence shown here is derived from an EMBL/GenBank/DDBJ whole genome shotgun (WGS) entry which is preliminary data.</text>
</comment>
<protein>
    <recommendedName>
        <fullName evidence="3">DUF2569 domain-containing protein</fullName>
    </recommendedName>
</protein>
<evidence type="ECO:0000256" key="1">
    <source>
        <dbReference type="SAM" id="Phobius"/>
    </source>
</evidence>
<proteinExistence type="predicted"/>
<sequence>MAKNQDISGVGGWLALLVFGLMILGPLLGLGALLNEFSTAVEQLPQLANNAKWQDYQQISWLIYTVSVAISFSAGYRLWKIHFPESVRFAIISQWLAGPLTYVLHQISGIVMFDMIPDGDTIARMVGGTIAAVIGAGIWTAYLMLSVRVRNTYKPGAFRPIEH</sequence>
<evidence type="ECO:0000313" key="2">
    <source>
        <dbReference type="EMBL" id="EQD71795.1"/>
    </source>
</evidence>
<reference evidence="2" key="2">
    <citation type="journal article" date="2014" name="ISME J.">
        <title>Microbial stratification in low pH oxic and suboxic macroscopic growths along an acid mine drainage.</title>
        <authorList>
            <person name="Mendez-Garcia C."/>
            <person name="Mesa V."/>
            <person name="Sprenger R.R."/>
            <person name="Richter M."/>
            <person name="Diez M.S."/>
            <person name="Solano J."/>
            <person name="Bargiela R."/>
            <person name="Golyshina O.V."/>
            <person name="Manteca A."/>
            <person name="Ramos J.L."/>
            <person name="Gallego J.R."/>
            <person name="Llorente I."/>
            <person name="Martins Dos Santos V.A."/>
            <person name="Jensen O.N."/>
            <person name="Pelaez A.I."/>
            <person name="Sanchez J."/>
            <person name="Ferrer M."/>
        </authorList>
    </citation>
    <scope>NUCLEOTIDE SEQUENCE</scope>
</reference>
<feature type="transmembrane region" description="Helical" evidence="1">
    <location>
        <begin position="12"/>
        <end position="34"/>
    </location>
</feature>
<accession>T1CRK0</accession>
<keyword evidence="1" id="KW-1133">Transmembrane helix</keyword>
<gene>
    <name evidence="2" type="ORF">B1A_05619</name>
</gene>
<keyword evidence="1" id="KW-0812">Transmembrane</keyword>
<dbReference type="Pfam" id="PF10754">
    <property type="entry name" value="DUF2569"/>
    <property type="match status" value="1"/>
</dbReference>
<reference evidence="2" key="1">
    <citation type="submission" date="2013-08" db="EMBL/GenBank/DDBJ databases">
        <authorList>
            <person name="Mendez C."/>
            <person name="Richter M."/>
            <person name="Ferrer M."/>
            <person name="Sanchez J."/>
        </authorList>
    </citation>
    <scope>NUCLEOTIDE SEQUENCE</scope>
</reference>
<feature type="transmembrane region" description="Helical" evidence="1">
    <location>
        <begin position="125"/>
        <end position="145"/>
    </location>
</feature>
<evidence type="ECO:0008006" key="3">
    <source>
        <dbReference type="Google" id="ProtNLM"/>
    </source>
</evidence>
<name>T1CRK0_9ZZZZ</name>
<dbReference type="EMBL" id="AUZX01004100">
    <property type="protein sequence ID" value="EQD71795.1"/>
    <property type="molecule type" value="Genomic_DNA"/>
</dbReference>
<dbReference type="InterPro" id="IPR019690">
    <property type="entry name" value="DUF2569"/>
</dbReference>
<dbReference type="AlphaFoldDB" id="T1CRK0"/>
<feature type="transmembrane region" description="Helical" evidence="1">
    <location>
        <begin position="91"/>
        <end position="113"/>
    </location>
</feature>
<keyword evidence="1" id="KW-0472">Membrane</keyword>
<organism evidence="2">
    <name type="scientific">mine drainage metagenome</name>
    <dbReference type="NCBI Taxonomy" id="410659"/>
    <lineage>
        <taxon>unclassified sequences</taxon>
        <taxon>metagenomes</taxon>
        <taxon>ecological metagenomes</taxon>
    </lineage>
</organism>
<feature type="transmembrane region" description="Helical" evidence="1">
    <location>
        <begin position="59"/>
        <end position="79"/>
    </location>
</feature>